<name>A0A7V4TXP7_CALAY</name>
<accession>A0A7V4TXP7</accession>
<sequence length="71" mass="8214">MKYEYKEKPKKCPVCGSERIANIVYGYLDFTKQLEKEIEEGKIALGGCLVELGNPLWQCADCGTRLYFKFR</sequence>
<proteinExistence type="predicted"/>
<comment type="caution">
    <text evidence="1">The sequence shown here is derived from an EMBL/GenBank/DDBJ whole genome shotgun (WGS) entry which is preliminary data.</text>
</comment>
<reference evidence="1" key="1">
    <citation type="journal article" date="2020" name="mSystems">
        <title>Genome- and Community-Level Interaction Insights into Carbon Utilization and Element Cycling Functions of Hydrothermarchaeota in Hydrothermal Sediment.</title>
        <authorList>
            <person name="Zhou Z."/>
            <person name="Liu Y."/>
            <person name="Xu W."/>
            <person name="Pan J."/>
            <person name="Luo Z.H."/>
            <person name="Li M."/>
        </authorList>
    </citation>
    <scope>NUCLEOTIDE SEQUENCE [LARGE SCALE GENOMIC DNA]</scope>
    <source>
        <strain evidence="1">HyVt-577</strain>
    </source>
</reference>
<evidence type="ECO:0000313" key="1">
    <source>
        <dbReference type="EMBL" id="HGY54210.1"/>
    </source>
</evidence>
<protein>
    <submittedName>
        <fullName evidence="1">Uncharacterized protein</fullName>
    </submittedName>
</protein>
<dbReference type="EMBL" id="DRQG01000010">
    <property type="protein sequence ID" value="HGY54210.1"/>
    <property type="molecule type" value="Genomic_DNA"/>
</dbReference>
<dbReference type="AlphaFoldDB" id="A0A7V4TXP7"/>
<gene>
    <name evidence="1" type="ORF">ENK44_00780</name>
</gene>
<dbReference type="Proteomes" id="UP000885779">
    <property type="component" value="Unassembled WGS sequence"/>
</dbReference>
<organism evidence="1">
    <name type="scientific">Caldithrix abyssi</name>
    <dbReference type="NCBI Taxonomy" id="187145"/>
    <lineage>
        <taxon>Bacteria</taxon>
        <taxon>Pseudomonadati</taxon>
        <taxon>Calditrichota</taxon>
        <taxon>Calditrichia</taxon>
        <taxon>Calditrichales</taxon>
        <taxon>Calditrichaceae</taxon>
        <taxon>Caldithrix</taxon>
    </lineage>
</organism>